<evidence type="ECO:0000313" key="2">
    <source>
        <dbReference type="Proteomes" id="UP000605568"/>
    </source>
</evidence>
<reference evidence="2" key="1">
    <citation type="journal article" date="2019" name="Int. J. Syst. Evol. Microbiol.">
        <title>The Global Catalogue of Microorganisms (GCM) 10K type strain sequencing project: providing services to taxonomists for standard genome sequencing and annotation.</title>
        <authorList>
            <consortium name="The Broad Institute Genomics Platform"/>
            <consortium name="The Broad Institute Genome Sequencing Center for Infectious Disease"/>
            <person name="Wu L."/>
            <person name="Ma J."/>
        </authorList>
    </citation>
    <scope>NUCLEOTIDE SEQUENCE [LARGE SCALE GENOMIC DNA]</scope>
    <source>
        <strain evidence="2">CGMCC 4.7367</strain>
    </source>
</reference>
<organism evidence="1 2">
    <name type="scientific">Lentzea cavernae</name>
    <dbReference type="NCBI Taxonomy" id="2020703"/>
    <lineage>
        <taxon>Bacteria</taxon>
        <taxon>Bacillati</taxon>
        <taxon>Actinomycetota</taxon>
        <taxon>Actinomycetes</taxon>
        <taxon>Pseudonocardiales</taxon>
        <taxon>Pseudonocardiaceae</taxon>
        <taxon>Lentzea</taxon>
    </lineage>
</organism>
<dbReference type="RefSeq" id="WP_191304337.1">
    <property type="nucleotide sequence ID" value="NZ_BNAR01000018.1"/>
</dbReference>
<protein>
    <recommendedName>
        <fullName evidence="3">Lsr2 protein</fullName>
    </recommendedName>
</protein>
<comment type="caution">
    <text evidence="1">The sequence shown here is derived from an EMBL/GenBank/DDBJ whole genome shotgun (WGS) entry which is preliminary data.</text>
</comment>
<name>A0ABQ3MQ61_9PSEU</name>
<evidence type="ECO:0008006" key="3">
    <source>
        <dbReference type="Google" id="ProtNLM"/>
    </source>
</evidence>
<sequence length="195" mass="21447">MTADEPLAELKELRAKVAAYEAGAAFTVHGGDRINSAQMWRMLLDASAESRLITLDAMVENGWNAKRCQDEGHADRPTREAFDEACRSVELQRQALVDALGGDQPEQRLPFGDAVGLVWKLEQLRKKGASQAEWSARWQLAQILGIKDSRVTWDAVVAEVSALAECPRGPAHLAWNADGYCPRCGAFEGDQKAVR</sequence>
<keyword evidence="2" id="KW-1185">Reference proteome</keyword>
<dbReference type="EMBL" id="BNAR01000018">
    <property type="protein sequence ID" value="GHH57455.1"/>
    <property type="molecule type" value="Genomic_DNA"/>
</dbReference>
<proteinExistence type="predicted"/>
<dbReference type="Proteomes" id="UP000605568">
    <property type="component" value="Unassembled WGS sequence"/>
</dbReference>
<gene>
    <name evidence="1" type="ORF">GCM10017774_76970</name>
</gene>
<accession>A0ABQ3MQ61</accession>
<evidence type="ECO:0000313" key="1">
    <source>
        <dbReference type="EMBL" id="GHH57455.1"/>
    </source>
</evidence>